<evidence type="ECO:0000313" key="3">
    <source>
        <dbReference type="Proteomes" id="UP000313359"/>
    </source>
</evidence>
<keyword evidence="3" id="KW-1185">Reference proteome</keyword>
<feature type="transmembrane region" description="Helical" evidence="1">
    <location>
        <begin position="168"/>
        <end position="194"/>
    </location>
</feature>
<proteinExistence type="predicted"/>
<dbReference type="GO" id="GO:0006457">
    <property type="term" value="P:protein folding"/>
    <property type="evidence" value="ECO:0007669"/>
    <property type="project" value="TreeGrafter"/>
</dbReference>
<sequence>MTRFGDFAPLCHQVPSYPWCNLFYRQIEHHNSSILQGVSADPTSAPVGVNPTCGILIAGHQGSFANIANIIACGLSIIFTALLVVLATRRRAAVGRVEFRIFLVLYLITLPLQLLSTGAFLEQGSTALTAITAVHAGFVAATFWALLGNAIVSTQVVEDGTMSSLVPFDFFIAAFLAATIYISLDVGFSFTTVFGPSNPPQDLNSIPLFVLTSIWPGAAAILYFAIMAYVVLGMLNELRPMWYYVLAAVLFVLSQLDYFLLSKVICRAAATGAVSKVDGSFIATILETAAVGVLYLAWRSITEESWEDEVYYPR</sequence>
<keyword evidence="1" id="KW-1133">Transmembrane helix</keyword>
<dbReference type="PANTHER" id="PTHR35329">
    <property type="entry name" value="CHITIN SYNTHASE EXPORT CHAPERONE"/>
    <property type="match status" value="1"/>
</dbReference>
<reference evidence="2" key="1">
    <citation type="journal article" date="2018" name="Genome Biol. Evol.">
        <title>Genomics and development of Lentinus tigrinus, a white-rot wood-decaying mushroom with dimorphic fruiting bodies.</title>
        <authorList>
            <person name="Wu B."/>
            <person name="Xu Z."/>
            <person name="Knudson A."/>
            <person name="Carlson A."/>
            <person name="Chen N."/>
            <person name="Kovaka S."/>
            <person name="LaButti K."/>
            <person name="Lipzen A."/>
            <person name="Pennachio C."/>
            <person name="Riley R."/>
            <person name="Schakwitz W."/>
            <person name="Umezawa K."/>
            <person name="Ohm R.A."/>
            <person name="Grigoriev I.V."/>
            <person name="Nagy L.G."/>
            <person name="Gibbons J."/>
            <person name="Hibbett D."/>
        </authorList>
    </citation>
    <scope>NUCLEOTIDE SEQUENCE [LARGE SCALE GENOMIC DNA]</scope>
    <source>
        <strain evidence="2">ALCF2SS1-6</strain>
    </source>
</reference>
<keyword evidence="1" id="KW-0472">Membrane</keyword>
<dbReference type="Proteomes" id="UP000313359">
    <property type="component" value="Unassembled WGS sequence"/>
</dbReference>
<feature type="transmembrane region" description="Helical" evidence="1">
    <location>
        <begin position="99"/>
        <end position="121"/>
    </location>
</feature>
<accession>A0A5C2RP19</accession>
<keyword evidence="1" id="KW-0812">Transmembrane</keyword>
<feature type="transmembrane region" description="Helical" evidence="1">
    <location>
        <begin position="127"/>
        <end position="147"/>
    </location>
</feature>
<dbReference type="GO" id="GO:0005789">
    <property type="term" value="C:endoplasmic reticulum membrane"/>
    <property type="evidence" value="ECO:0007669"/>
    <property type="project" value="TreeGrafter"/>
</dbReference>
<dbReference type="InterPro" id="IPR022057">
    <property type="entry name" value="Chs7"/>
</dbReference>
<dbReference type="EMBL" id="ML122381">
    <property type="protein sequence ID" value="RPD52265.1"/>
    <property type="molecule type" value="Genomic_DNA"/>
</dbReference>
<dbReference type="OrthoDB" id="5582162at2759"/>
<evidence type="ECO:0000256" key="1">
    <source>
        <dbReference type="SAM" id="Phobius"/>
    </source>
</evidence>
<dbReference type="Pfam" id="PF12271">
    <property type="entry name" value="Chs7"/>
    <property type="match status" value="1"/>
</dbReference>
<dbReference type="PANTHER" id="PTHR35329:SF1">
    <property type="entry name" value="CHITIN SYNTHASE EXPORT CHAPERONE"/>
    <property type="match status" value="1"/>
</dbReference>
<dbReference type="STRING" id="1328759.A0A5C2RP19"/>
<dbReference type="GO" id="GO:0051082">
    <property type="term" value="F:unfolded protein binding"/>
    <property type="evidence" value="ECO:0007669"/>
    <property type="project" value="TreeGrafter"/>
</dbReference>
<protein>
    <submittedName>
        <fullName evidence="2">Uncharacterized protein</fullName>
    </submittedName>
</protein>
<feature type="transmembrane region" description="Helical" evidence="1">
    <location>
        <begin position="242"/>
        <end position="261"/>
    </location>
</feature>
<organism evidence="2 3">
    <name type="scientific">Lentinus tigrinus ALCF2SS1-6</name>
    <dbReference type="NCBI Taxonomy" id="1328759"/>
    <lineage>
        <taxon>Eukaryota</taxon>
        <taxon>Fungi</taxon>
        <taxon>Dikarya</taxon>
        <taxon>Basidiomycota</taxon>
        <taxon>Agaricomycotina</taxon>
        <taxon>Agaricomycetes</taxon>
        <taxon>Polyporales</taxon>
        <taxon>Polyporaceae</taxon>
        <taxon>Lentinus</taxon>
    </lineage>
</organism>
<feature type="transmembrane region" description="Helical" evidence="1">
    <location>
        <begin position="67"/>
        <end position="87"/>
    </location>
</feature>
<evidence type="ECO:0000313" key="2">
    <source>
        <dbReference type="EMBL" id="RPD52265.1"/>
    </source>
</evidence>
<gene>
    <name evidence="2" type="ORF">L227DRAFT_71251</name>
</gene>
<name>A0A5C2RP19_9APHY</name>
<feature type="transmembrane region" description="Helical" evidence="1">
    <location>
        <begin position="281"/>
        <end position="298"/>
    </location>
</feature>
<dbReference type="AlphaFoldDB" id="A0A5C2RP19"/>
<feature type="transmembrane region" description="Helical" evidence="1">
    <location>
        <begin position="214"/>
        <end position="235"/>
    </location>
</feature>